<accession>A0A1S3FB52</accession>
<feature type="region of interest" description="Disordered" evidence="9">
    <location>
        <begin position="539"/>
        <end position="604"/>
    </location>
</feature>
<proteinExistence type="inferred from homology"/>
<comment type="subcellular location">
    <subcellularLocation>
        <location evidence="1">Membrane</location>
        <topology evidence="1">Single-pass membrane protein</topology>
    </subcellularLocation>
</comment>
<evidence type="ECO:0000256" key="8">
    <source>
        <dbReference type="ARBA" id="ARBA00037695"/>
    </source>
</evidence>
<evidence type="ECO:0000313" key="12">
    <source>
        <dbReference type="Proteomes" id="UP000081671"/>
    </source>
</evidence>
<evidence type="ECO:0000256" key="7">
    <source>
        <dbReference type="ARBA" id="ARBA00035009"/>
    </source>
</evidence>
<feature type="compositionally biased region" description="Basic and acidic residues" evidence="9">
    <location>
        <begin position="185"/>
        <end position="194"/>
    </location>
</feature>
<gene>
    <name evidence="13" type="primary">LOC105987220</name>
</gene>
<feature type="compositionally biased region" description="Low complexity" evidence="9">
    <location>
        <begin position="732"/>
        <end position="746"/>
    </location>
</feature>
<feature type="region of interest" description="Disordered" evidence="9">
    <location>
        <begin position="978"/>
        <end position="997"/>
    </location>
</feature>
<dbReference type="GO" id="GO:0007283">
    <property type="term" value="P:spermatogenesis"/>
    <property type="evidence" value="ECO:0007669"/>
    <property type="project" value="UniProtKB-KW"/>
</dbReference>
<dbReference type="GO" id="GO:0030154">
    <property type="term" value="P:cell differentiation"/>
    <property type="evidence" value="ECO:0007669"/>
    <property type="project" value="UniProtKB-KW"/>
</dbReference>
<comment type="similarity">
    <text evidence="7">Belongs to the SPATA31 family.</text>
</comment>
<keyword evidence="3" id="KW-0221">Differentiation</keyword>
<feature type="compositionally biased region" description="Basic residues" evidence="9">
    <location>
        <begin position="168"/>
        <end position="178"/>
    </location>
</feature>
<dbReference type="GeneID" id="105987220"/>
<feature type="region of interest" description="Disordered" evidence="9">
    <location>
        <begin position="1047"/>
        <end position="1163"/>
    </location>
</feature>
<feature type="transmembrane region" description="Helical" evidence="10">
    <location>
        <begin position="123"/>
        <end position="144"/>
    </location>
</feature>
<feature type="region of interest" description="Disordered" evidence="9">
    <location>
        <begin position="149"/>
        <end position="277"/>
    </location>
</feature>
<evidence type="ECO:0000256" key="1">
    <source>
        <dbReference type="ARBA" id="ARBA00004167"/>
    </source>
</evidence>
<keyword evidence="5 10" id="KW-1133">Transmembrane helix</keyword>
<dbReference type="RefSeq" id="XP_012873868.1">
    <property type="nucleotide sequence ID" value="XM_013018414.1"/>
</dbReference>
<keyword evidence="6 10" id="KW-0472">Membrane</keyword>
<dbReference type="InParanoid" id="A0A1S3FB52"/>
<feature type="region of interest" description="Disordered" evidence="9">
    <location>
        <begin position="788"/>
        <end position="810"/>
    </location>
</feature>
<evidence type="ECO:0000256" key="10">
    <source>
        <dbReference type="SAM" id="Phobius"/>
    </source>
</evidence>
<dbReference type="PANTHER" id="PTHR21859">
    <property type="entry name" value="ACROSOME-SPECIFIC PROTEIN"/>
    <property type="match status" value="1"/>
</dbReference>
<feature type="compositionally biased region" description="Basic and acidic residues" evidence="9">
    <location>
        <begin position="250"/>
        <end position="267"/>
    </location>
</feature>
<evidence type="ECO:0000313" key="13">
    <source>
        <dbReference type="RefSeq" id="XP_012873868.1"/>
    </source>
</evidence>
<dbReference type="AlphaFoldDB" id="A0A1S3FB52"/>
<feature type="compositionally biased region" description="Basic residues" evidence="9">
    <location>
        <begin position="1127"/>
        <end position="1139"/>
    </location>
</feature>
<dbReference type="Pfam" id="PF14650">
    <property type="entry name" value="FAM75"/>
    <property type="match status" value="1"/>
</dbReference>
<dbReference type="FunCoup" id="A0A1S3FB52">
    <property type="interactions" value="69"/>
</dbReference>
<feature type="domain" description="SPATA31" evidence="11">
    <location>
        <begin position="272"/>
        <end position="612"/>
    </location>
</feature>
<dbReference type="GO" id="GO:0016020">
    <property type="term" value="C:membrane"/>
    <property type="evidence" value="ECO:0007669"/>
    <property type="project" value="UniProtKB-SubCell"/>
</dbReference>
<dbReference type="InterPro" id="IPR039509">
    <property type="entry name" value="SPATA31"/>
</dbReference>
<reference evidence="13" key="1">
    <citation type="submission" date="2025-08" db="UniProtKB">
        <authorList>
            <consortium name="RefSeq"/>
        </authorList>
    </citation>
    <scope>IDENTIFICATION</scope>
    <source>
        <tissue evidence="13">Kidney</tissue>
    </source>
</reference>
<organism evidence="12 13">
    <name type="scientific">Dipodomys ordii</name>
    <name type="common">Ord's kangaroo rat</name>
    <dbReference type="NCBI Taxonomy" id="10020"/>
    <lineage>
        <taxon>Eukaryota</taxon>
        <taxon>Metazoa</taxon>
        <taxon>Chordata</taxon>
        <taxon>Craniata</taxon>
        <taxon>Vertebrata</taxon>
        <taxon>Euteleostomi</taxon>
        <taxon>Mammalia</taxon>
        <taxon>Eutheria</taxon>
        <taxon>Euarchontoglires</taxon>
        <taxon>Glires</taxon>
        <taxon>Rodentia</taxon>
        <taxon>Castorimorpha</taxon>
        <taxon>Heteromyidae</taxon>
        <taxon>Dipodomyinae</taxon>
        <taxon>Dipodomys</taxon>
    </lineage>
</organism>
<evidence type="ECO:0000259" key="11">
    <source>
        <dbReference type="Pfam" id="PF14650"/>
    </source>
</evidence>
<feature type="region of interest" description="Disordered" evidence="9">
    <location>
        <begin position="723"/>
        <end position="749"/>
    </location>
</feature>
<comment type="function">
    <text evidence="8">May play a role in spermatogenesis.</text>
</comment>
<dbReference type="OrthoDB" id="9806404at2759"/>
<feature type="compositionally biased region" description="Basic and acidic residues" evidence="9">
    <location>
        <begin position="909"/>
        <end position="926"/>
    </location>
</feature>
<evidence type="ECO:0000256" key="5">
    <source>
        <dbReference type="ARBA" id="ARBA00022989"/>
    </source>
</evidence>
<evidence type="ECO:0000256" key="3">
    <source>
        <dbReference type="ARBA" id="ARBA00022782"/>
    </source>
</evidence>
<evidence type="ECO:0000256" key="2">
    <source>
        <dbReference type="ARBA" id="ARBA00022692"/>
    </source>
</evidence>
<dbReference type="Proteomes" id="UP000081671">
    <property type="component" value="Unplaced"/>
</dbReference>
<keyword evidence="2 10" id="KW-0812">Transmembrane</keyword>
<evidence type="ECO:0000256" key="6">
    <source>
        <dbReference type="ARBA" id="ARBA00023136"/>
    </source>
</evidence>
<dbReference type="KEGG" id="dord:105987220"/>
<keyword evidence="12" id="KW-1185">Reference proteome</keyword>
<feature type="region of interest" description="Disordered" evidence="9">
    <location>
        <begin position="909"/>
        <end position="951"/>
    </location>
</feature>
<keyword evidence="4" id="KW-0744">Spermatogenesis</keyword>
<dbReference type="PANTHER" id="PTHR21859:SF55">
    <property type="entry name" value="SPERMATOGENESIS-ASSOCIATED PROTEIN 31A1-RELATED"/>
    <property type="match status" value="1"/>
</dbReference>
<evidence type="ECO:0000256" key="4">
    <source>
        <dbReference type="ARBA" id="ARBA00022871"/>
    </source>
</evidence>
<protein>
    <submittedName>
        <fullName evidence="13">Spermatogenesis-associated protein 31-like</fullName>
    </submittedName>
</protein>
<name>A0A1S3FB52_DIPOR</name>
<feature type="compositionally biased region" description="Basic and acidic residues" evidence="9">
    <location>
        <begin position="562"/>
        <end position="590"/>
    </location>
</feature>
<evidence type="ECO:0000256" key="9">
    <source>
        <dbReference type="SAM" id="MobiDB-lite"/>
    </source>
</evidence>
<sequence length="1163" mass="131749">MIQQDVLLKAAVKTVWMYKHWVLNTVVILQHQLDYTGAEQQGPLIGIRTDVPAFDALLSAHFYPSIDRWTWKQGIQDTQVVLARAYSLLAKEIYRAIQTMENPLFNLKSSNAQWLSPSSTTMVLDMILAIVCGVGLFLVLLPFLNRKPPLPPPEGKKKQRKDHLQIWRWKKSRKKHIPPKASGVHLKEIKEKEQNGSCLEQMSPKPHLNPVRDPLEPPSTEQDDKTPQHMSPGHHSNPARDQLESPSTGEDNKTPRSFWDTKDKSEHLQGPQQLSLPKIADDDFQKKYDQLFWGLPSLHSESLVATAWIPQNSPLQSPFFLFNGTSIQDKISPLLSQVHPISHLESQSPSLILPISQFQPSSLDHFHQSSLPSLPSSLHHLRDYGTSFSVTQNKVQFFSPTESHYPEKSLLRRQLEREWDFPSVVQTSQQSSCPVTPNPSQESWAVSILPENLPISPELRGKLEEHIQKWLVQHGLDVPHRIQESLEVMDFQEELTRTCSDHIKPGPSCSFMSTSEQYKEVQKVKFHLDKEVGKNLGHILGRAPKYPSKEAEDAPVKTTKVNSKESLKKNDSVKNGSRGRDKNLQNDSKSHLAGKLGRKCEVPRPMSMPQPWLPALPMPNTHKQTNRLEFSETMESCEPTFRKLSFLDACTHRALEAHIIKLWVKHRWSLPLKALKPINVFKLRKSQLLALPHFSGPSSSICVSKASSKVQVAKFLGKPPQASSKEKVMANSSVPQTLTPLTPSPSCKETERLHKRIPFGDAYVSSPPPPARAEGKWAPPVLTGSHVHSSCPRKSVVGTGQGSLEVPTRSATHALRKPCFRKEVTNEFEQRQRNAVIQASACVTGVTLPRCNARDMPLAASYLAPLMSEDVMMQTPCSSGQHQPHVVKCQDTWRNQPKMYAFTYKGEEYRRPTPRNHDKTCEEMRTPKLTPARRTEEAPENRTPTPAPPENHFQKFMRRFFHWMLPKKTIMAEADTLDKDKPKSTPVQSHRRGQAGTHMDRNMAEAQELMTAVGQIVEKKMMLHHKLCTLKSNQYKEYPRAPNCHIPSYQRPSHYSDQRRMSSYAATKWQRCPTQDRKLRPKQSLKSVRFNEQRGAEQACYPPSKKAESPPTASPHGPTVPGPSSHHQQHCPRHCHLRRGVLSPSENPSPVLSVRKTCPKGKL</sequence>